<feature type="compositionally biased region" description="Pro residues" evidence="1">
    <location>
        <begin position="673"/>
        <end position="682"/>
    </location>
</feature>
<dbReference type="OrthoDB" id="3071207at2759"/>
<name>A0A8H5CGE3_9AGAR</name>
<dbReference type="EMBL" id="JAACJK010000004">
    <property type="protein sequence ID" value="KAF5340283.1"/>
    <property type="molecule type" value="Genomic_DNA"/>
</dbReference>
<comment type="caution">
    <text evidence="2">The sequence shown here is derived from an EMBL/GenBank/DDBJ whole genome shotgun (WGS) entry which is preliminary data.</text>
</comment>
<feature type="compositionally biased region" description="Basic residues" evidence="1">
    <location>
        <begin position="254"/>
        <end position="263"/>
    </location>
</feature>
<evidence type="ECO:0000256" key="1">
    <source>
        <dbReference type="SAM" id="MobiDB-lite"/>
    </source>
</evidence>
<feature type="compositionally biased region" description="Polar residues" evidence="1">
    <location>
        <begin position="718"/>
        <end position="730"/>
    </location>
</feature>
<gene>
    <name evidence="2" type="ORF">D9611_007841</name>
</gene>
<accession>A0A8H5CGE3</accession>
<feature type="compositionally biased region" description="Acidic residues" evidence="1">
    <location>
        <begin position="110"/>
        <end position="121"/>
    </location>
</feature>
<reference evidence="2 3" key="1">
    <citation type="journal article" date="2020" name="ISME J.">
        <title>Uncovering the hidden diversity of litter-decomposition mechanisms in mushroom-forming fungi.</title>
        <authorList>
            <person name="Floudas D."/>
            <person name="Bentzer J."/>
            <person name="Ahren D."/>
            <person name="Johansson T."/>
            <person name="Persson P."/>
            <person name="Tunlid A."/>
        </authorList>
    </citation>
    <scope>NUCLEOTIDE SEQUENCE [LARGE SCALE GENOMIC DNA]</scope>
    <source>
        <strain evidence="2 3">CBS 175.51</strain>
    </source>
</reference>
<dbReference type="Proteomes" id="UP000541558">
    <property type="component" value="Unassembled WGS sequence"/>
</dbReference>
<feature type="region of interest" description="Disordered" evidence="1">
    <location>
        <begin position="1237"/>
        <end position="1263"/>
    </location>
</feature>
<feature type="compositionally biased region" description="Polar residues" evidence="1">
    <location>
        <begin position="391"/>
        <end position="401"/>
    </location>
</feature>
<protein>
    <submittedName>
        <fullName evidence="2">Uncharacterized protein</fullName>
    </submittedName>
</protein>
<dbReference type="AlphaFoldDB" id="A0A8H5CGE3"/>
<feature type="compositionally biased region" description="Low complexity" evidence="1">
    <location>
        <begin position="555"/>
        <end position="591"/>
    </location>
</feature>
<feature type="region of interest" description="Disordered" evidence="1">
    <location>
        <begin position="59"/>
        <end position="591"/>
    </location>
</feature>
<sequence>MHDPVGGGNEHPSSVEFDAGRDPKVLVATTVAALVLAGTAYMWRRGSGVVSLAHAALDGTTSQSDAKGKDVVADTAKPRLRRDATGKAKGPHPDARGASSAHGTRHSGDDADITYDGDDVDGAVGGGKQQDASGSMSKSARAKERRRRGKDPLKELMKPGGGKLAKVLKAAEVSTSSGTTVTPSTPSHSRTSSAAYQRRASISRQPEKSPSEDSSKSQQAGSSSSSTVALPASTPQEVLLAPSFDSPSFSASRSRSKSRSRSRPRNDNGHVDHEPSTSKSRLTSNSDVPSTISSASSSTATEATTSSTSTAPSSITSSASGGSDANATPKAESGRGSSMSSSTLPTPPSPSKKRQNQDTDPWEWDGVGSASASVTPAGPKPSSLQLPKPRATNTASSSGTEGTPVPYASVVTAKSSNKEDSRSTVGAHTEAKEDYHSSSSFGRDAETVEEEEEVAPLVFPSLNNPAPDSSSSASSFSVGPTSTPSSSLSRPPSRTSTSSGTPSSPHITGKVLGRNLNSSNLVPFSVARTGTPPLGGGPRRIPTPLGTSGMRPATPAGASAASSPLLSGNSVPLSPSSQSFPHSSSSSFGAGSSVAVSAQTQVASLRGALEASRLREQKQKDEVERVTKERDMLQWENGAWRRREAELQVQVQQMMHQMQTYAAYFQAVNQGQHPPPVGPLPLPTASTSSQTTAPTVATESVGTGEETSERDRRDDTTQTDAGNILSSASQTDRDNDTTPGGNSDEKAQEALVGGAGEGSAASYAESSVPDQVTSASSLVKEKVDAPSEQEAEQVDQISTAGAEGAKGVLAPVATAPATHPSHPLPPPIAPPAYNPALAHGTASGMLSPTMLHSPMGMFPHYPLHATPPAGFGPHGHPMPLPSPMAFPFHPSSPLPMLSPHQSLHHPFATPFGNPPGSAPQSPGAVLMPHQSFQQQQQHPSGLNMNPFIVHPPAFHRPSTPGGGIGSMIMNGTHHAPAPHMHNPVGMGMGMGLAGSSTFTVAGGVAGGSGSASPDLTGSPSSATAFLMQERGRRRMSGGSGSGLRSSVRGRPSVLPLESGISRRTGVNGKTSSGSSSNGDVEGEEERGGVESPGDFDEEEEDGGFNEVLAGAILKRPESIRLVSGPSRKSSFRRDSGEPSPLAASGLGLSGGGSVSLNAIWNGFGHGGSAVGASSPQERTDVQEEEVVHGDFVFPSLNDAGPVVREKAVNGIAYGSPAAITSSPPSGAVSAPVAVLSRPSSSLGKVPEEEGPEATLVKSDSAPP</sequence>
<feature type="compositionally biased region" description="Acidic residues" evidence="1">
    <location>
        <begin position="1093"/>
        <end position="1103"/>
    </location>
</feature>
<feature type="compositionally biased region" description="Low complexity" evidence="1">
    <location>
        <begin position="174"/>
        <end position="193"/>
    </location>
</feature>
<evidence type="ECO:0000313" key="3">
    <source>
        <dbReference type="Proteomes" id="UP000541558"/>
    </source>
</evidence>
<feature type="compositionally biased region" description="Low complexity" evidence="1">
    <location>
        <begin position="241"/>
        <end position="253"/>
    </location>
</feature>
<feature type="compositionally biased region" description="Basic and acidic residues" evidence="1">
    <location>
        <begin position="707"/>
        <end position="716"/>
    </location>
</feature>
<feature type="compositionally biased region" description="Polar residues" evidence="1">
    <location>
        <begin position="277"/>
        <end position="288"/>
    </location>
</feature>
<feature type="compositionally biased region" description="Low complexity" evidence="1">
    <location>
        <begin position="1042"/>
        <end position="1055"/>
    </location>
</feature>
<feature type="region of interest" description="Disordered" evidence="1">
    <location>
        <begin position="1030"/>
        <end position="1144"/>
    </location>
</feature>
<feature type="compositionally biased region" description="Low complexity" evidence="1">
    <location>
        <begin position="1064"/>
        <end position="1079"/>
    </location>
</feature>
<feature type="compositionally biased region" description="Basic and acidic residues" evidence="1">
    <location>
        <begin position="81"/>
        <end position="95"/>
    </location>
</feature>
<keyword evidence="3" id="KW-1185">Reference proteome</keyword>
<feature type="compositionally biased region" description="Low complexity" evidence="1">
    <location>
        <begin position="460"/>
        <end position="505"/>
    </location>
</feature>
<evidence type="ECO:0000313" key="2">
    <source>
        <dbReference type="EMBL" id="KAF5340283.1"/>
    </source>
</evidence>
<feature type="compositionally biased region" description="Polar residues" evidence="1">
    <location>
        <begin position="768"/>
        <end position="777"/>
    </location>
</feature>
<feature type="compositionally biased region" description="Basic and acidic residues" evidence="1">
    <location>
        <begin position="264"/>
        <end position="276"/>
    </location>
</feature>
<feature type="compositionally biased region" description="Low complexity" evidence="1">
    <location>
        <begin position="758"/>
        <end position="767"/>
    </location>
</feature>
<organism evidence="2 3">
    <name type="scientific">Ephemerocybe angulata</name>
    <dbReference type="NCBI Taxonomy" id="980116"/>
    <lineage>
        <taxon>Eukaryota</taxon>
        <taxon>Fungi</taxon>
        <taxon>Dikarya</taxon>
        <taxon>Basidiomycota</taxon>
        <taxon>Agaricomycotina</taxon>
        <taxon>Agaricomycetes</taxon>
        <taxon>Agaricomycetidae</taxon>
        <taxon>Agaricales</taxon>
        <taxon>Agaricineae</taxon>
        <taxon>Psathyrellaceae</taxon>
        <taxon>Ephemerocybe</taxon>
    </lineage>
</organism>
<feature type="region of interest" description="Disordered" evidence="1">
    <location>
        <begin position="672"/>
        <end position="796"/>
    </location>
</feature>
<proteinExistence type="predicted"/>
<feature type="compositionally biased region" description="Low complexity" evidence="1">
    <location>
        <begin position="289"/>
        <end position="323"/>
    </location>
</feature>
<feature type="compositionally biased region" description="Basic and acidic residues" evidence="1">
    <location>
        <begin position="205"/>
        <end position="215"/>
    </location>
</feature>
<feature type="compositionally biased region" description="Low complexity" evidence="1">
    <location>
        <begin position="683"/>
        <end position="705"/>
    </location>
</feature>
<feature type="compositionally biased region" description="Low complexity" evidence="1">
    <location>
        <begin position="216"/>
        <end position="233"/>
    </location>
</feature>